<dbReference type="AlphaFoldDB" id="A0A0J9W6G5"/>
<reference evidence="2 3" key="1">
    <citation type="submission" date="2011-09" db="EMBL/GenBank/DDBJ databases">
        <title>The Genome Sequence of Plasmodium vivax North Korean.</title>
        <authorList>
            <consortium name="The Broad Institute Genome Sequencing Platform"/>
            <consortium name="The Broad Institute Genome Sequencing Center for Infectious Disease"/>
            <person name="Neafsey D."/>
            <person name="Carlton J."/>
            <person name="Barnwell J."/>
            <person name="Collins W."/>
            <person name="Escalante A."/>
            <person name="Mullikin J."/>
            <person name="Saul A."/>
            <person name="Guigo R."/>
            <person name="Camara F."/>
            <person name="Young S.K."/>
            <person name="Zeng Q."/>
            <person name="Gargeya S."/>
            <person name="Fitzgerald M."/>
            <person name="Haas B."/>
            <person name="Abouelleil A."/>
            <person name="Alvarado L."/>
            <person name="Arachchi H.M."/>
            <person name="Berlin A."/>
            <person name="Brown A."/>
            <person name="Chapman S.B."/>
            <person name="Chen Z."/>
            <person name="Dunbar C."/>
            <person name="Freedman E."/>
            <person name="Gearin G."/>
            <person name="Gellesch M."/>
            <person name="Goldberg J."/>
            <person name="Griggs A."/>
            <person name="Gujja S."/>
            <person name="Heiman D."/>
            <person name="Howarth C."/>
            <person name="Larson L."/>
            <person name="Lui A."/>
            <person name="MacDonald P.J.P."/>
            <person name="Montmayeur A."/>
            <person name="Murphy C."/>
            <person name="Neiman D."/>
            <person name="Pearson M."/>
            <person name="Priest M."/>
            <person name="Roberts A."/>
            <person name="Saif S."/>
            <person name="Shea T."/>
            <person name="Shenoy N."/>
            <person name="Sisk P."/>
            <person name="Stolte C."/>
            <person name="Sykes S."/>
            <person name="Wortman J."/>
            <person name="Nusbaum C."/>
            <person name="Birren B."/>
        </authorList>
    </citation>
    <scope>NUCLEOTIDE SEQUENCE [LARGE SCALE GENOMIC DNA]</scope>
    <source>
        <strain evidence="2 3">North Korean</strain>
    </source>
</reference>
<keyword evidence="1" id="KW-0812">Transmembrane</keyword>
<accession>A0A0J9W6G5</accession>
<feature type="transmembrane region" description="Helical" evidence="1">
    <location>
        <begin position="214"/>
        <end position="233"/>
    </location>
</feature>
<dbReference type="EMBL" id="KQ235657">
    <property type="protein sequence ID" value="KMZ96133.1"/>
    <property type="molecule type" value="Genomic_DNA"/>
</dbReference>
<organism evidence="2 3">
    <name type="scientific">Plasmodium vivax North Korean</name>
    <dbReference type="NCBI Taxonomy" id="1035514"/>
    <lineage>
        <taxon>Eukaryota</taxon>
        <taxon>Sar</taxon>
        <taxon>Alveolata</taxon>
        <taxon>Apicomplexa</taxon>
        <taxon>Aconoidasida</taxon>
        <taxon>Haemosporida</taxon>
        <taxon>Plasmodiidae</taxon>
        <taxon>Plasmodium</taxon>
        <taxon>Plasmodium (Plasmodium)</taxon>
    </lineage>
</organism>
<gene>
    <name evidence="2" type="ORF">PVNG_06029</name>
</gene>
<evidence type="ECO:0000313" key="3">
    <source>
        <dbReference type="Proteomes" id="UP000053239"/>
    </source>
</evidence>
<evidence type="ECO:0000256" key="1">
    <source>
        <dbReference type="SAM" id="Phobius"/>
    </source>
</evidence>
<evidence type="ECO:0000313" key="2">
    <source>
        <dbReference type="EMBL" id="KMZ96133.1"/>
    </source>
</evidence>
<name>A0A0J9W6G5_PLAVI</name>
<sequence>MKQIYTYVDQFPDLASKIHESGNVTDGTNKQNCEAFKNSKLSTHDGKEKDFINKCTKIVNYNDKVAVEESSKTAYFEYINYWLYDRLNDVNQFSHKELLDDFYNKIEKFSNCKTYKKYINEEIYNELNELYKLHEHLFKYKKGLTESSSDYCVHAKEGAELYESRASKCKWNSYDYCSSLKQFRDEYEKYRSTDTKCSDHMQYLTPVGYNPEAYFLNATLAMSIITFVFIYFYKVCNYTILKIF</sequence>
<keyword evidence="1" id="KW-1133">Transmembrane helix</keyword>
<protein>
    <submittedName>
        <fullName evidence="2">Uncharacterized protein</fullName>
    </submittedName>
</protein>
<proteinExistence type="predicted"/>
<keyword evidence="1" id="KW-0472">Membrane</keyword>
<dbReference type="Proteomes" id="UP000053239">
    <property type="component" value="Unassembled WGS sequence"/>
</dbReference>